<dbReference type="GO" id="GO:0016787">
    <property type="term" value="F:hydrolase activity"/>
    <property type="evidence" value="ECO:0007669"/>
    <property type="project" value="UniProtKB-KW"/>
</dbReference>
<dbReference type="Proteomes" id="UP000283077">
    <property type="component" value="Unassembled WGS sequence"/>
</dbReference>
<keyword evidence="2" id="KW-0378">Hydrolase</keyword>
<name>A0A437R1D8_9GAMM</name>
<feature type="signal peptide" evidence="1">
    <location>
        <begin position="1"/>
        <end position="24"/>
    </location>
</feature>
<organism evidence="2 3">
    <name type="scientific">Rheinheimera riviphila</name>
    <dbReference type="NCBI Taxonomy" id="1834037"/>
    <lineage>
        <taxon>Bacteria</taxon>
        <taxon>Pseudomonadati</taxon>
        <taxon>Pseudomonadota</taxon>
        <taxon>Gammaproteobacteria</taxon>
        <taxon>Chromatiales</taxon>
        <taxon>Chromatiaceae</taxon>
        <taxon>Rheinheimera</taxon>
    </lineage>
</organism>
<feature type="chain" id="PRO_5019308970" evidence="1">
    <location>
        <begin position="25"/>
        <end position="393"/>
    </location>
</feature>
<accession>A0A437R1D8</accession>
<gene>
    <name evidence="2" type="ORF">EOE67_06000</name>
</gene>
<sequence>MRRWRFSLNLGLIGVLGFATVPIAAEQPAPFWPTELEALTPQTSKNQKNDFSQWQQQQRQQLRQSYLWPEPLPQIKAERLSQSDQGTYWREHWQLQLLTPVWQQVWLLIPKTATPAQPKPAILLLHDHGAEFRLGKDKWIRPLDQTKLPLAQQWADKYFSGNFVGEQLAAQGFVVLAADTLGFGDRGPIAYAQQQQLAANFLARGRSLAGFAALEDQQLAAFLAAQPVVKKGQISALGFSMGAYRVWQLAALSEHINAAVGIGWFNQFAKLTVADGNFSKGQSSFYLLHPGVMAQLDLPDIAALAAPKPLLLVMGGKDPLMPTAGVQQGFAKLQQWYRQCSVDAATGLQLKFWPDKGHQFDAQMQQQVWQWLQRQPVAAICDQPTATIKHAKN</sequence>
<evidence type="ECO:0000256" key="1">
    <source>
        <dbReference type="SAM" id="SignalP"/>
    </source>
</evidence>
<dbReference type="Gene3D" id="3.40.50.1820">
    <property type="entry name" value="alpha/beta hydrolase"/>
    <property type="match status" value="1"/>
</dbReference>
<comment type="caution">
    <text evidence="2">The sequence shown here is derived from an EMBL/GenBank/DDBJ whole genome shotgun (WGS) entry which is preliminary data.</text>
</comment>
<dbReference type="InterPro" id="IPR025890">
    <property type="entry name" value="Abhydrolase_bac"/>
</dbReference>
<evidence type="ECO:0000313" key="3">
    <source>
        <dbReference type="Proteomes" id="UP000283077"/>
    </source>
</evidence>
<evidence type="ECO:0000313" key="2">
    <source>
        <dbReference type="EMBL" id="RVU40594.1"/>
    </source>
</evidence>
<reference evidence="2 3" key="1">
    <citation type="submission" date="2019-01" db="EMBL/GenBank/DDBJ databases">
        <authorList>
            <person name="Chen W.-M."/>
        </authorList>
    </citation>
    <scope>NUCLEOTIDE SEQUENCE [LARGE SCALE GENOMIC DNA]</scope>
    <source>
        <strain evidence="2 3">KYPC3</strain>
    </source>
</reference>
<proteinExistence type="predicted"/>
<dbReference type="PANTHER" id="PTHR22946">
    <property type="entry name" value="DIENELACTONE HYDROLASE DOMAIN-CONTAINING PROTEIN-RELATED"/>
    <property type="match status" value="1"/>
</dbReference>
<dbReference type="OrthoDB" id="9805123at2"/>
<dbReference type="SUPFAM" id="SSF53474">
    <property type="entry name" value="alpha/beta-Hydrolases"/>
    <property type="match status" value="1"/>
</dbReference>
<keyword evidence="3" id="KW-1185">Reference proteome</keyword>
<dbReference type="InterPro" id="IPR029058">
    <property type="entry name" value="AB_hydrolase_fold"/>
</dbReference>
<dbReference type="Pfam" id="PF12715">
    <property type="entry name" value="Abhydrolase_7"/>
    <property type="match status" value="1"/>
</dbReference>
<dbReference type="EMBL" id="SACS01000004">
    <property type="protein sequence ID" value="RVU40594.1"/>
    <property type="molecule type" value="Genomic_DNA"/>
</dbReference>
<keyword evidence="1" id="KW-0732">Signal</keyword>
<dbReference type="InterPro" id="IPR050261">
    <property type="entry name" value="FrsA_esterase"/>
</dbReference>
<protein>
    <submittedName>
        <fullName evidence="2">Hydrolase</fullName>
    </submittedName>
</protein>
<dbReference type="AlphaFoldDB" id="A0A437R1D8"/>